<keyword evidence="3" id="KW-1185">Reference proteome</keyword>
<feature type="transmembrane region" description="Helical" evidence="1">
    <location>
        <begin position="54"/>
        <end position="81"/>
    </location>
</feature>
<keyword evidence="1" id="KW-1133">Transmembrane helix</keyword>
<evidence type="ECO:0000256" key="1">
    <source>
        <dbReference type="SAM" id="Phobius"/>
    </source>
</evidence>
<gene>
    <name evidence="2" type="ORF">CgunFtcFv8_003477</name>
</gene>
<proteinExistence type="predicted"/>
<sequence length="101" mass="11054">MALTGPDGLLGLKLPDSHARLMNCEMRQTYKSCVQPRPGLSPPPSSLLPSVNRYLCMTVSAMTLASIFTLTCCWVLCVSLLGAMETQQPVFGSELMLMMDR</sequence>
<dbReference type="EMBL" id="JAURVH010001525">
    <property type="protein sequence ID" value="KAK5918740.1"/>
    <property type="molecule type" value="Genomic_DNA"/>
</dbReference>
<evidence type="ECO:0000313" key="2">
    <source>
        <dbReference type="EMBL" id="KAK5918740.1"/>
    </source>
</evidence>
<keyword evidence="1" id="KW-0812">Transmembrane</keyword>
<comment type="caution">
    <text evidence="2">The sequence shown here is derived from an EMBL/GenBank/DDBJ whole genome shotgun (WGS) entry which is preliminary data.</text>
</comment>
<keyword evidence="1" id="KW-0472">Membrane</keyword>
<dbReference type="Proteomes" id="UP001331515">
    <property type="component" value="Unassembled WGS sequence"/>
</dbReference>
<evidence type="ECO:0000313" key="3">
    <source>
        <dbReference type="Proteomes" id="UP001331515"/>
    </source>
</evidence>
<organism evidence="2 3">
    <name type="scientific">Champsocephalus gunnari</name>
    <name type="common">Mackerel icefish</name>
    <dbReference type="NCBI Taxonomy" id="52237"/>
    <lineage>
        <taxon>Eukaryota</taxon>
        <taxon>Metazoa</taxon>
        <taxon>Chordata</taxon>
        <taxon>Craniata</taxon>
        <taxon>Vertebrata</taxon>
        <taxon>Euteleostomi</taxon>
        <taxon>Actinopterygii</taxon>
        <taxon>Neopterygii</taxon>
        <taxon>Teleostei</taxon>
        <taxon>Neoteleostei</taxon>
        <taxon>Acanthomorphata</taxon>
        <taxon>Eupercaria</taxon>
        <taxon>Perciformes</taxon>
        <taxon>Notothenioidei</taxon>
        <taxon>Channichthyidae</taxon>
        <taxon>Champsocephalus</taxon>
    </lineage>
</organism>
<name>A0AAN8DAY2_CHAGU</name>
<accession>A0AAN8DAY2</accession>
<dbReference type="AlphaFoldDB" id="A0AAN8DAY2"/>
<reference evidence="2 3" key="1">
    <citation type="journal article" date="2023" name="Mol. Biol. Evol.">
        <title>Genomics of Secondarily Temperate Adaptation in the Only Non-Antarctic Icefish.</title>
        <authorList>
            <person name="Rivera-Colon A.G."/>
            <person name="Rayamajhi N."/>
            <person name="Minhas B.F."/>
            <person name="Madrigal G."/>
            <person name="Bilyk K.T."/>
            <person name="Yoon V."/>
            <person name="Hune M."/>
            <person name="Gregory S."/>
            <person name="Cheng C.H.C."/>
            <person name="Catchen J.M."/>
        </authorList>
    </citation>
    <scope>NUCLEOTIDE SEQUENCE [LARGE SCALE GENOMIC DNA]</scope>
    <source>
        <tissue evidence="2">White muscle</tissue>
    </source>
</reference>
<protein>
    <submittedName>
        <fullName evidence="2">Uncharacterized protein</fullName>
    </submittedName>
</protein>